<dbReference type="RefSeq" id="XP_040713858.1">
    <property type="nucleotide sequence ID" value="XM_040857610.1"/>
</dbReference>
<dbReference type="AlphaFoldDB" id="A0A1Y2DR88"/>
<dbReference type="GeneID" id="63773822"/>
<evidence type="ECO:0000313" key="2">
    <source>
        <dbReference type="Proteomes" id="UP000193689"/>
    </source>
</evidence>
<gene>
    <name evidence="1" type="ORF">BCR38DRAFT_39430</name>
</gene>
<name>A0A1Y2DR88_9PEZI</name>
<dbReference type="InParanoid" id="A0A1Y2DR88"/>
<organism evidence="1 2">
    <name type="scientific">Pseudomassariella vexata</name>
    <dbReference type="NCBI Taxonomy" id="1141098"/>
    <lineage>
        <taxon>Eukaryota</taxon>
        <taxon>Fungi</taxon>
        <taxon>Dikarya</taxon>
        <taxon>Ascomycota</taxon>
        <taxon>Pezizomycotina</taxon>
        <taxon>Sordariomycetes</taxon>
        <taxon>Xylariomycetidae</taxon>
        <taxon>Amphisphaeriales</taxon>
        <taxon>Pseudomassariaceae</taxon>
        <taxon>Pseudomassariella</taxon>
    </lineage>
</organism>
<keyword evidence="2" id="KW-1185">Reference proteome</keyword>
<protein>
    <submittedName>
        <fullName evidence="1">Uncharacterized protein</fullName>
    </submittedName>
</protein>
<accession>A0A1Y2DR88</accession>
<proteinExistence type="predicted"/>
<sequence>MDRSAIRTSIVRVSIRRPMIPTGTCNIEDGLPVRARQQTYRVKSRTTYAVSCRLSALPWSQLTLMAIWHWPCPALPCPVLCSPVLLWRRGIATQVSCPSGKSNPEREGGGWTVANWLVTTHSIESESAPTAKLIAASSFRARLPGCQASFFSSPAWCQVCGARQAQVFPSCQIGARDAGWATTAQLPQALV</sequence>
<dbReference type="Proteomes" id="UP000193689">
    <property type="component" value="Unassembled WGS sequence"/>
</dbReference>
<comment type="caution">
    <text evidence="1">The sequence shown here is derived from an EMBL/GenBank/DDBJ whole genome shotgun (WGS) entry which is preliminary data.</text>
</comment>
<evidence type="ECO:0000313" key="1">
    <source>
        <dbReference type="EMBL" id="ORY61781.1"/>
    </source>
</evidence>
<reference evidence="1 2" key="1">
    <citation type="submission" date="2016-07" db="EMBL/GenBank/DDBJ databases">
        <title>Pervasive Adenine N6-methylation of Active Genes in Fungi.</title>
        <authorList>
            <consortium name="DOE Joint Genome Institute"/>
            <person name="Mondo S.J."/>
            <person name="Dannebaum R.O."/>
            <person name="Kuo R.C."/>
            <person name="Labutti K."/>
            <person name="Haridas S."/>
            <person name="Kuo A."/>
            <person name="Salamov A."/>
            <person name="Ahrendt S.R."/>
            <person name="Lipzen A."/>
            <person name="Sullivan W."/>
            <person name="Andreopoulos W.B."/>
            <person name="Clum A."/>
            <person name="Lindquist E."/>
            <person name="Daum C."/>
            <person name="Ramamoorthy G.K."/>
            <person name="Gryganskyi A."/>
            <person name="Culley D."/>
            <person name="Magnuson J.K."/>
            <person name="James T.Y."/>
            <person name="O'Malley M.A."/>
            <person name="Stajich J.E."/>
            <person name="Spatafora J.W."/>
            <person name="Visel A."/>
            <person name="Grigoriev I.V."/>
        </authorList>
    </citation>
    <scope>NUCLEOTIDE SEQUENCE [LARGE SCALE GENOMIC DNA]</scope>
    <source>
        <strain evidence="1 2">CBS 129021</strain>
    </source>
</reference>
<dbReference type="EMBL" id="MCFJ01000010">
    <property type="protein sequence ID" value="ORY61781.1"/>
    <property type="molecule type" value="Genomic_DNA"/>
</dbReference>